<comment type="similarity">
    <text evidence="1">Belongs to the bacterial ribosomal protein bS1 family.</text>
</comment>
<dbReference type="InterPro" id="IPR012340">
    <property type="entry name" value="NA-bd_OB-fold"/>
</dbReference>
<dbReference type="PANTHER" id="PTHR10724:SF7">
    <property type="entry name" value="SMALL RIBOSOMAL SUBUNIT PROTEIN BS1C"/>
    <property type="match status" value="1"/>
</dbReference>
<proteinExistence type="inferred from homology"/>
<feature type="domain" description="S1 motif" evidence="5">
    <location>
        <begin position="325"/>
        <end position="395"/>
    </location>
</feature>
<dbReference type="Proteomes" id="UP001356308">
    <property type="component" value="Unassembled WGS sequence"/>
</dbReference>
<feature type="compositionally biased region" description="Low complexity" evidence="4">
    <location>
        <begin position="576"/>
        <end position="586"/>
    </location>
</feature>
<dbReference type="NCBIfam" id="NF004953">
    <property type="entry name" value="PRK06299.1-3"/>
    <property type="match status" value="1"/>
</dbReference>
<dbReference type="InterPro" id="IPR003029">
    <property type="entry name" value="S1_domain"/>
</dbReference>
<comment type="caution">
    <text evidence="6">The sequence shown here is derived from an EMBL/GenBank/DDBJ whole genome shotgun (WGS) entry which is preliminary data.</text>
</comment>
<evidence type="ECO:0000313" key="6">
    <source>
        <dbReference type="EMBL" id="MEE1977359.1"/>
    </source>
</evidence>
<reference evidence="6 7" key="1">
    <citation type="submission" date="2024-01" db="EMBL/GenBank/DDBJ databases">
        <title>Maribacter spp. originated from different algae showed divergent polysaccharides utilization ability.</title>
        <authorList>
            <person name="Wang H."/>
            <person name="Wu Y."/>
        </authorList>
    </citation>
    <scope>NUCLEOTIDE SEQUENCE [LARGE SCALE GENOMIC DNA]</scope>
    <source>
        <strain evidence="6 7">PR1</strain>
    </source>
</reference>
<gene>
    <name evidence="6" type="primary">rpsA</name>
    <name evidence="6" type="ORF">V1I91_14840</name>
</gene>
<keyword evidence="3" id="KW-0687">Ribonucleoprotein</keyword>
<feature type="domain" description="S1 motif" evidence="5">
    <location>
        <begin position="72"/>
        <end position="135"/>
    </location>
</feature>
<keyword evidence="7" id="KW-1185">Reference proteome</keyword>
<dbReference type="InterPro" id="IPR050437">
    <property type="entry name" value="Ribos_protein_bS1-like"/>
</dbReference>
<organism evidence="6 7">
    <name type="scientific">Maribacter cobaltidurans</name>
    <dbReference type="NCBI Taxonomy" id="1178778"/>
    <lineage>
        <taxon>Bacteria</taxon>
        <taxon>Pseudomonadati</taxon>
        <taxon>Bacteroidota</taxon>
        <taxon>Flavobacteriia</taxon>
        <taxon>Flavobacteriales</taxon>
        <taxon>Flavobacteriaceae</taxon>
        <taxon>Maribacter</taxon>
    </lineage>
</organism>
<dbReference type="GO" id="GO:0005840">
    <property type="term" value="C:ribosome"/>
    <property type="evidence" value="ECO:0007669"/>
    <property type="project" value="UniProtKB-KW"/>
</dbReference>
<dbReference type="SMART" id="SM00316">
    <property type="entry name" value="S1"/>
    <property type="match status" value="6"/>
</dbReference>
<feature type="region of interest" description="Disordered" evidence="4">
    <location>
        <begin position="572"/>
        <end position="614"/>
    </location>
</feature>
<feature type="compositionally biased region" description="Low complexity" evidence="4">
    <location>
        <begin position="7"/>
        <end position="29"/>
    </location>
</feature>
<evidence type="ECO:0000313" key="7">
    <source>
        <dbReference type="Proteomes" id="UP001356308"/>
    </source>
</evidence>
<dbReference type="PROSITE" id="PS50126">
    <property type="entry name" value="S1"/>
    <property type="match status" value="6"/>
</dbReference>
<evidence type="ECO:0000256" key="4">
    <source>
        <dbReference type="SAM" id="MobiDB-lite"/>
    </source>
</evidence>
<dbReference type="PRINTS" id="PR00681">
    <property type="entry name" value="RIBOSOMALS1"/>
</dbReference>
<protein>
    <submittedName>
        <fullName evidence="6">30S ribosomal protein S1</fullName>
    </submittedName>
</protein>
<evidence type="ECO:0000256" key="3">
    <source>
        <dbReference type="ARBA" id="ARBA00023274"/>
    </source>
</evidence>
<dbReference type="CDD" id="cd04465">
    <property type="entry name" value="S1_RPS1_repeat_ec2_hs2"/>
    <property type="match status" value="1"/>
</dbReference>
<evidence type="ECO:0000259" key="5">
    <source>
        <dbReference type="PROSITE" id="PS50126"/>
    </source>
</evidence>
<accession>A0ABU7IWL0</accession>
<evidence type="ECO:0000256" key="1">
    <source>
        <dbReference type="ARBA" id="ARBA00006767"/>
    </source>
</evidence>
<name>A0ABU7IWL0_9FLAO</name>
<feature type="domain" description="S1 motif" evidence="5">
    <location>
        <begin position="499"/>
        <end position="564"/>
    </location>
</feature>
<keyword evidence="2 6" id="KW-0689">Ribosomal protein</keyword>
<evidence type="ECO:0000256" key="2">
    <source>
        <dbReference type="ARBA" id="ARBA00022980"/>
    </source>
</evidence>
<dbReference type="EMBL" id="JAZDDG010000007">
    <property type="protein sequence ID" value="MEE1977359.1"/>
    <property type="molecule type" value="Genomic_DNA"/>
</dbReference>
<dbReference type="PANTHER" id="PTHR10724">
    <property type="entry name" value="30S RIBOSOMAL PROTEIN S1"/>
    <property type="match status" value="1"/>
</dbReference>
<dbReference type="Gene3D" id="2.40.50.140">
    <property type="entry name" value="Nucleic acid-binding proteins"/>
    <property type="match status" value="6"/>
</dbReference>
<feature type="compositionally biased region" description="Basic and acidic residues" evidence="4">
    <location>
        <begin position="603"/>
        <end position="614"/>
    </location>
</feature>
<dbReference type="Pfam" id="PF00575">
    <property type="entry name" value="S1"/>
    <property type="match status" value="6"/>
</dbReference>
<feature type="domain" description="S1 motif" evidence="5">
    <location>
        <begin position="153"/>
        <end position="219"/>
    </location>
</feature>
<dbReference type="CDD" id="cd05688">
    <property type="entry name" value="S1_RPS1_repeat_ec3"/>
    <property type="match status" value="1"/>
</dbReference>
<feature type="domain" description="S1 motif" evidence="5">
    <location>
        <begin position="240"/>
        <end position="308"/>
    </location>
</feature>
<sequence length="614" mass="69194">MAEEKATAQVEETTNATTQEAAQETPKQQDPQEFLENFNWEKYEQGIEKVDDTKLKEFEELVAENFVDTADEEVVEGTVVYLTDREAIIDINAKSEGVISLNEFRYNPDLKVGDKVEVLIDIREDKSGQLVLSHRKARTIMAWDRVNAAHDKEEIVSGFVKCRTKGGMIVDVFGIEAFLPGSQIDVKPIRDYDQYVNKTMEFKVVKINHEFKNVVVSHKALIEADIEEQKKEIISQLEKGQVLEGVVKNITSYGVFIDLGGVDGLVHITDLSWSRINHPNEVVELDQKLNVVILDFDENKSRIQLGLKQLEKHPWEALSDEIKVGDKVKGKVVVIADYGAFIEVVEGVEGLIHVSEMSWSTHLRSAQDFVKVGDEVEAVVLTLDREDRKMSLGIKQLTPDPWTDITTKYPVGSRHKGIVRNFTNFGVFVELEEGIDGLIYISDLSWTKKIKHPSEFTNVGDTLEVEVLELDVEGRKLSLGHKQTTENPWDKYESEFAVGTVHKAAITEIVDKGATIDFNEDITAFVPQRHLEKEDGKKLGKGDEAEFKIIEFNKDFKRVVASHTAIFREEEQRNVKAAAKRQAAAADEAKPTLGDANDALQALKDKMEADSKKK</sequence>
<dbReference type="RefSeq" id="WP_272652051.1">
    <property type="nucleotide sequence ID" value="NZ_JAZDDG010000007.1"/>
</dbReference>
<dbReference type="SUPFAM" id="SSF50249">
    <property type="entry name" value="Nucleic acid-binding proteins"/>
    <property type="match status" value="6"/>
</dbReference>
<dbReference type="CDD" id="cd05687">
    <property type="entry name" value="S1_RPS1_repeat_ec1_hs1"/>
    <property type="match status" value="1"/>
</dbReference>
<feature type="region of interest" description="Disordered" evidence="4">
    <location>
        <begin position="1"/>
        <end position="33"/>
    </location>
</feature>
<feature type="domain" description="S1 motif" evidence="5">
    <location>
        <begin position="412"/>
        <end position="482"/>
    </location>
</feature>
<dbReference type="InterPro" id="IPR035104">
    <property type="entry name" value="Ribosomal_protein_S1-like"/>
</dbReference>